<organism evidence="1 2">
    <name type="scientific">Streptomyces gottesmaniae</name>
    <dbReference type="NCBI Taxonomy" id="3075518"/>
    <lineage>
        <taxon>Bacteria</taxon>
        <taxon>Bacillati</taxon>
        <taxon>Actinomycetota</taxon>
        <taxon>Actinomycetes</taxon>
        <taxon>Kitasatosporales</taxon>
        <taxon>Streptomycetaceae</taxon>
        <taxon>Streptomyces</taxon>
    </lineage>
</organism>
<dbReference type="Proteomes" id="UP001180737">
    <property type="component" value="Unassembled WGS sequence"/>
</dbReference>
<proteinExistence type="predicted"/>
<reference evidence="1" key="1">
    <citation type="submission" date="2024-05" db="EMBL/GenBank/DDBJ databases">
        <title>30 novel species of actinomycetes from the DSMZ collection.</title>
        <authorList>
            <person name="Nouioui I."/>
        </authorList>
    </citation>
    <scope>NUCLEOTIDE SEQUENCE</scope>
    <source>
        <strain evidence="1">DSM 3412</strain>
    </source>
</reference>
<evidence type="ECO:0000313" key="1">
    <source>
        <dbReference type="EMBL" id="MDT0574006.1"/>
    </source>
</evidence>
<dbReference type="SUPFAM" id="SSF48371">
    <property type="entry name" value="ARM repeat"/>
    <property type="match status" value="1"/>
</dbReference>
<keyword evidence="2" id="KW-1185">Reference proteome</keyword>
<dbReference type="RefSeq" id="WP_192829791.1">
    <property type="nucleotide sequence ID" value="NZ_JAVRFJ010000062.1"/>
</dbReference>
<comment type="caution">
    <text evidence="1">The sequence shown here is derived from an EMBL/GenBank/DDBJ whole genome shotgun (WGS) entry which is preliminary data.</text>
</comment>
<name>A0ABU2ZCA6_9ACTN</name>
<dbReference type="InterPro" id="IPR011989">
    <property type="entry name" value="ARM-like"/>
</dbReference>
<dbReference type="Pfam" id="PF13646">
    <property type="entry name" value="HEAT_2"/>
    <property type="match status" value="1"/>
</dbReference>
<sequence>MAMFVHLTSAANASRIRRAGVRAASHGQGGARGVYCFPVLPSYTLTHQWLRELGRFGSRGGLVAVHVRLDDAEEVLVGRYTDRARGRQATVTGAEAVRRIAALADPRGWEVFVPRAIRAREVHRVRAAPQVVGWRYLPDAHGTRPCTCFGCRVRGGYGSRRLRERLPHPLDGPPPPVRVLLARVADASGPGGPTASADPGVPGDAAVLRQALHWFGMRRRGPLERLAHLAVHPDPGVREDLVWAVARWSTPGVGALLDRLADDPHPEVREAVEAVREG</sequence>
<dbReference type="Gene3D" id="1.25.10.10">
    <property type="entry name" value="Leucine-rich Repeat Variant"/>
    <property type="match status" value="1"/>
</dbReference>
<dbReference type="InterPro" id="IPR016024">
    <property type="entry name" value="ARM-type_fold"/>
</dbReference>
<evidence type="ECO:0000313" key="2">
    <source>
        <dbReference type="Proteomes" id="UP001180737"/>
    </source>
</evidence>
<accession>A0ABU2ZCA6</accession>
<protein>
    <submittedName>
        <fullName evidence="1">HEAT repeat domain-containing protein</fullName>
    </submittedName>
</protein>
<gene>
    <name evidence="1" type="ORF">RM704_42280</name>
</gene>
<dbReference type="EMBL" id="JAVRFJ010000062">
    <property type="protein sequence ID" value="MDT0574006.1"/>
    <property type="molecule type" value="Genomic_DNA"/>
</dbReference>